<sequence>MLKLFRQHTRCNQLIRSLKTGHLKYSSPTSSKDVRVNQFNIQLLPQYIRDHIFGPQPGNQEDINSELVDKAKEHLTSHEIDFTKGSIIKDVPKPSLVELRSDNIKEHFDSIAYTMLQPYLYLVDKLCNCQIPEPPAEWKLTPGWIKYGSNEPVKIMYPDESALVIDVETCMAVGPDPVLATAVSPTCWYSWVSPRLVQKLDEEWHKEDLFRNRIHQIPIRDDADTSTHRIIVGHNVSFDRCRLREEYNLAKSNTHFLDTMALHMCVNGVTTSQRGKWLKAEGEGEDQDSMSGWMGSASPGALRNLYKLYLGKILDKAPRDLFLTGTLEQIRNDFQNGITYCAKDAIATLEIFQRLLPLFKQSSPSPVTILGMMEMGSAYMPTNNKDWSSFVTNCDEYHANSVRSTSVKLRDLANKACDLSEDNLYLLDPWLSGFDWNFIESKKKTSKILKWYNKELGVKSEEISPQKRIVPLLLRLVWEENPLHFVEHLGWGYIVPAPADDKGSLIYSLWIDYLNKYLEFLQANQHNKPTLLQEVRGLLNRFNEANIPCTDSFSVNDKIISLKEDYPTIKTAQILKKIMVHSYKTKFGTSFGRVKLPGFDIPFDFYRIPHKNGDNYNCGKPLGRDYEFAMQNNIMKSRVSKSGADILKAEKFISFWRSNHRRIKNQMIVNVGTVGEEAVILPNLCVAGTVTRRAVQNTWLTASNAEEDRVGSELKSLITAPPGYVLVGADVDAQELWIASLLSDSHFAKIHGCTGIGWMTLQGDKSSGTDLHSRTANSLGITRNQAKVINYARIYSSGLSLTVQLLSTFLPNESIAEVTKKAKLIYKQTKGIHVPVGSNDDMYSYRRTGRDSSNTSLEWSGGTESYLFNKLEEIANSKEPRTPALNCRISSALLPDNVKSSFYTSRLNWVVQSSGVDYLHLLLVSMKWIMDSYDISGRYCLSIHDDIRFLVREEDAERAVLALQLSNLYTRCLFSYMTSVPDLPLSVAFFSAVEIDRVLRKDPTNECITPSNPDGLHKARGIPKGKSFDIHSILKLVSRLEKVS</sequence>
<organism evidence="3 4">
    <name type="scientific">Oopsacas minuta</name>
    <dbReference type="NCBI Taxonomy" id="111878"/>
    <lineage>
        <taxon>Eukaryota</taxon>
        <taxon>Metazoa</taxon>
        <taxon>Porifera</taxon>
        <taxon>Hexactinellida</taxon>
        <taxon>Hexasterophora</taxon>
        <taxon>Lyssacinosida</taxon>
        <taxon>Leucopsacidae</taxon>
        <taxon>Oopsacas</taxon>
    </lineage>
</organism>
<dbReference type="GO" id="GO:0006264">
    <property type="term" value="P:mitochondrial DNA replication"/>
    <property type="evidence" value="ECO:0007669"/>
    <property type="project" value="TreeGrafter"/>
</dbReference>
<dbReference type="Proteomes" id="UP001165289">
    <property type="component" value="Unassembled WGS sequence"/>
</dbReference>
<dbReference type="Gene3D" id="3.30.420.390">
    <property type="match status" value="2"/>
</dbReference>
<dbReference type="Gene3D" id="3.30.70.370">
    <property type="match status" value="1"/>
</dbReference>
<dbReference type="SUPFAM" id="SSF56672">
    <property type="entry name" value="DNA/RNA polymerases"/>
    <property type="match status" value="1"/>
</dbReference>
<evidence type="ECO:0000256" key="1">
    <source>
        <dbReference type="ARBA" id="ARBA00031966"/>
    </source>
</evidence>
<evidence type="ECO:0000259" key="2">
    <source>
        <dbReference type="SMART" id="SM00482"/>
    </source>
</evidence>
<evidence type="ECO:0000313" key="4">
    <source>
        <dbReference type="Proteomes" id="UP001165289"/>
    </source>
</evidence>
<evidence type="ECO:0000313" key="3">
    <source>
        <dbReference type="EMBL" id="KAI6660023.1"/>
    </source>
</evidence>
<feature type="domain" description="DNA-directed DNA polymerase family A palm" evidence="2">
    <location>
        <begin position="711"/>
        <end position="955"/>
    </location>
</feature>
<dbReference type="SUPFAM" id="SSF53098">
    <property type="entry name" value="Ribonuclease H-like"/>
    <property type="match status" value="1"/>
</dbReference>
<accession>A0AAV7KGK1</accession>
<dbReference type="InterPro" id="IPR002297">
    <property type="entry name" value="DNA-dir_DNA_pol_A_mt"/>
</dbReference>
<dbReference type="PANTHER" id="PTHR10267:SF0">
    <property type="entry name" value="DNA POLYMERASE SUBUNIT GAMMA-1"/>
    <property type="match status" value="1"/>
</dbReference>
<dbReference type="Gene3D" id="1.10.150.20">
    <property type="entry name" value="5' to 3' exonuclease, C-terminal subdomain"/>
    <property type="match status" value="1"/>
</dbReference>
<dbReference type="EMBL" id="JAKMXF010000044">
    <property type="protein sequence ID" value="KAI6660023.1"/>
    <property type="molecule type" value="Genomic_DNA"/>
</dbReference>
<dbReference type="GO" id="GO:0003887">
    <property type="term" value="F:DNA-directed DNA polymerase activity"/>
    <property type="evidence" value="ECO:0007669"/>
    <property type="project" value="InterPro"/>
</dbReference>
<dbReference type="InterPro" id="IPR041336">
    <property type="entry name" value="DNApol_Exo"/>
</dbReference>
<dbReference type="InterPro" id="IPR012337">
    <property type="entry name" value="RNaseH-like_sf"/>
</dbReference>
<dbReference type="InterPro" id="IPR043502">
    <property type="entry name" value="DNA/RNA_pol_sf"/>
</dbReference>
<dbReference type="GO" id="GO:0005760">
    <property type="term" value="C:gamma DNA polymerase complex"/>
    <property type="evidence" value="ECO:0007669"/>
    <property type="project" value="InterPro"/>
</dbReference>
<gene>
    <name evidence="3" type="ORF">LOD99_14364</name>
</gene>
<dbReference type="GO" id="GO:0003677">
    <property type="term" value="F:DNA binding"/>
    <property type="evidence" value="ECO:0007669"/>
    <property type="project" value="InterPro"/>
</dbReference>
<name>A0AAV7KGK1_9METZ</name>
<protein>
    <recommendedName>
        <fullName evidence="1">Mitochondrial DNA polymerase catalytic subunit</fullName>
    </recommendedName>
</protein>
<proteinExistence type="predicted"/>
<keyword evidence="4" id="KW-1185">Reference proteome</keyword>
<comment type="caution">
    <text evidence="3">The sequence shown here is derived from an EMBL/GenBank/DDBJ whole genome shotgun (WGS) entry which is preliminary data.</text>
</comment>
<dbReference type="PRINTS" id="PR00867">
    <property type="entry name" value="DNAPOLG"/>
</dbReference>
<dbReference type="PANTHER" id="PTHR10267">
    <property type="entry name" value="DNA POLYMERASE SUBUNIT GAMMA-1"/>
    <property type="match status" value="1"/>
</dbReference>
<reference evidence="3 4" key="1">
    <citation type="journal article" date="2023" name="BMC Biol.">
        <title>The compact genome of the sponge Oopsacas minuta (Hexactinellida) is lacking key metazoan core genes.</title>
        <authorList>
            <person name="Santini S."/>
            <person name="Schenkelaars Q."/>
            <person name="Jourda C."/>
            <person name="Duchesne M."/>
            <person name="Belahbib H."/>
            <person name="Rocher C."/>
            <person name="Selva M."/>
            <person name="Riesgo A."/>
            <person name="Vervoort M."/>
            <person name="Leys S.P."/>
            <person name="Kodjabachian L."/>
            <person name="Le Bivic A."/>
            <person name="Borchiellini C."/>
            <person name="Claverie J.M."/>
            <person name="Renard E."/>
        </authorList>
    </citation>
    <scope>NUCLEOTIDE SEQUENCE [LARGE SCALE GENOMIC DNA]</scope>
    <source>
        <strain evidence="3">SPO-2</strain>
    </source>
</reference>
<dbReference type="InterPro" id="IPR001098">
    <property type="entry name" value="DNA-dir_DNA_pol_A_palm_dom"/>
</dbReference>
<dbReference type="Pfam" id="PF18136">
    <property type="entry name" value="DNApol_Exo"/>
    <property type="match status" value="1"/>
</dbReference>
<dbReference type="AlphaFoldDB" id="A0AAV7KGK1"/>
<dbReference type="GO" id="GO:0008408">
    <property type="term" value="F:3'-5' exonuclease activity"/>
    <property type="evidence" value="ECO:0007669"/>
    <property type="project" value="TreeGrafter"/>
</dbReference>
<dbReference type="Pfam" id="PF00476">
    <property type="entry name" value="DNA_pol_A"/>
    <property type="match status" value="1"/>
</dbReference>
<dbReference type="SMART" id="SM00482">
    <property type="entry name" value="POLAc"/>
    <property type="match status" value="1"/>
</dbReference>